<dbReference type="Proteomes" id="UP000024547">
    <property type="component" value="Unassembled WGS sequence"/>
</dbReference>
<feature type="transmembrane region" description="Helical" evidence="1">
    <location>
        <begin position="6"/>
        <end position="23"/>
    </location>
</feature>
<accession>A0A059E0C6</accession>
<dbReference type="eggNOG" id="COG3063">
    <property type="taxonomic scope" value="Bacteria"/>
</dbReference>
<dbReference type="AlphaFoldDB" id="A0A059E0C6"/>
<protein>
    <recommendedName>
        <fullName evidence="4">Tetratricopeptide repeat protein</fullName>
    </recommendedName>
</protein>
<name>A0A059E0C6_9PROT</name>
<keyword evidence="1" id="KW-1133">Transmembrane helix</keyword>
<gene>
    <name evidence="2" type="ORF">HY36_17625</name>
</gene>
<organism evidence="2 3">
    <name type="scientific">Hyphomonas atlantica</name>
    <dbReference type="NCBI Taxonomy" id="1280948"/>
    <lineage>
        <taxon>Bacteria</taxon>
        <taxon>Pseudomonadati</taxon>
        <taxon>Pseudomonadota</taxon>
        <taxon>Alphaproteobacteria</taxon>
        <taxon>Hyphomonadales</taxon>
        <taxon>Hyphomonadaceae</taxon>
        <taxon>Hyphomonas</taxon>
    </lineage>
</organism>
<keyword evidence="1" id="KW-0812">Transmembrane</keyword>
<reference evidence="2 3" key="1">
    <citation type="journal article" date="2014" name="Antonie Van Leeuwenhoek">
        <title>Hyphomonas beringensis sp. nov. and Hyphomonas chukchiensis sp. nov., isolated from surface seawater of the Bering Sea and Chukchi Sea.</title>
        <authorList>
            <person name="Li C."/>
            <person name="Lai Q."/>
            <person name="Li G."/>
            <person name="Dong C."/>
            <person name="Wang J."/>
            <person name="Liao Y."/>
            <person name="Shao Z."/>
        </authorList>
    </citation>
    <scope>NUCLEOTIDE SEQUENCE [LARGE SCALE GENOMIC DNA]</scope>
    <source>
        <strain evidence="2 3">22II1-22F38</strain>
    </source>
</reference>
<keyword evidence="3" id="KW-1185">Reference proteome</keyword>
<evidence type="ECO:0008006" key="4">
    <source>
        <dbReference type="Google" id="ProtNLM"/>
    </source>
</evidence>
<proteinExistence type="predicted"/>
<dbReference type="PATRIC" id="fig|1280948.3.peg.2285"/>
<comment type="caution">
    <text evidence="2">The sequence shown here is derived from an EMBL/GenBank/DDBJ whole genome shotgun (WGS) entry which is preliminary data.</text>
</comment>
<evidence type="ECO:0000256" key="1">
    <source>
        <dbReference type="SAM" id="Phobius"/>
    </source>
</evidence>
<sequence length="389" mass="42214">MNWRGVFSILTAIICFAIGFLLVSQLRFSSTAPGEEISGLAGMALTAEHAKSRLVKSLGSDTPVNTAAIQALAVREPLDALPYIAMLPEALANSDHEAVQHLSTRILYRAPRNKLAWKARLTLAARQGDAEGAIAALDRLYLLDSPQRETYDGILADIGLSAQGRQAFLDAIAKRPTWGRTTSLKIMAQSDDNDLLMALARAFPENQSTFLEKLTDQGNWAGAHFAFQSFVGPDVRSTATAPFDPSFLGLSAPRPFNWLYNPTHTRLEARGGLSASFPGRSRVWLARQAISLPPGPHSLSAAMSGHMSPEGGYFRWEVSCIDGSRIDYLNVKDLLPVRHTYTTSFSIPADAPCDFQYLALFGMGGAFPTSARTIVHEVTITPAIDRGVP</sequence>
<evidence type="ECO:0000313" key="2">
    <source>
        <dbReference type="EMBL" id="KCZ60291.1"/>
    </source>
</evidence>
<evidence type="ECO:0000313" key="3">
    <source>
        <dbReference type="Proteomes" id="UP000024547"/>
    </source>
</evidence>
<dbReference type="STRING" id="1280948.HY36_17625"/>
<dbReference type="EMBL" id="AWFH01000025">
    <property type="protein sequence ID" value="KCZ60291.1"/>
    <property type="molecule type" value="Genomic_DNA"/>
</dbReference>
<keyword evidence="1" id="KW-0472">Membrane</keyword>